<comment type="caution">
    <text evidence="4">The sequence shown here is derived from an EMBL/GenBank/DDBJ whole genome shotgun (WGS) entry which is preliminary data.</text>
</comment>
<dbReference type="PROSITE" id="PS50158">
    <property type="entry name" value="ZF_CCHC"/>
    <property type="match status" value="1"/>
</dbReference>
<dbReference type="GO" id="GO:0008270">
    <property type="term" value="F:zinc ion binding"/>
    <property type="evidence" value="ECO:0007669"/>
    <property type="project" value="UniProtKB-KW"/>
</dbReference>
<keyword evidence="1" id="KW-0479">Metal-binding</keyword>
<feature type="compositionally biased region" description="Basic residues" evidence="2">
    <location>
        <begin position="422"/>
        <end position="444"/>
    </location>
</feature>
<sequence>MEVNEMEDSGDHVGRTAGRMTVRVRGTTIDEALSASQEEEEHAGWVVATRRRRKKSEESTYKDGPPGKDRQSQQHRPRSPGKRSHATRAQITQRANIKLARTARMPNLPENDHKIIVRPRCGFALGRQDLLEFVAAMAASAQIPLEETLKDTVCPNVGQNIIVISTPSQERANRYDKVRTIALRGNKYEIFAYRAAPNDTVKGIIYGVPPAYAQADINACLLGDRNPTVLAAHRMGETSAIIILFEGHNVPQYVKFASLMMRCRLYKQHKEVCRSCGEIGHRKDVCPRPEKKVCFDCGLHNPPENHQASCKPRCKLCGGPPPSGTGKCRNKYKTPFVVRQRQAASKERPHNGSNDNTVGFDFPKLPDRSVRAQARQRSQSRHRGKSTENNNERSRSLSNNRATWATVTSGYPPPARGEKKPAQRKGKRTSSPRKQRGQRRRQRSGRAPGNHSTAARDCQGAERND</sequence>
<proteinExistence type="predicted"/>
<feature type="compositionally biased region" description="Basic residues" evidence="2">
    <location>
        <begin position="73"/>
        <end position="86"/>
    </location>
</feature>
<keyword evidence="1" id="KW-0863">Zinc-finger</keyword>
<dbReference type="InterPro" id="IPR001878">
    <property type="entry name" value="Znf_CCHC"/>
</dbReference>
<gene>
    <name evidence="4" type="ORF">HPB48_004241</name>
</gene>
<evidence type="ECO:0000313" key="4">
    <source>
        <dbReference type="EMBL" id="KAH9367465.1"/>
    </source>
</evidence>
<evidence type="ECO:0000259" key="3">
    <source>
        <dbReference type="PROSITE" id="PS50158"/>
    </source>
</evidence>
<dbReference type="GO" id="GO:0003676">
    <property type="term" value="F:nucleic acid binding"/>
    <property type="evidence" value="ECO:0007669"/>
    <property type="project" value="InterPro"/>
</dbReference>
<keyword evidence="1" id="KW-0862">Zinc</keyword>
<evidence type="ECO:0000256" key="1">
    <source>
        <dbReference type="PROSITE-ProRule" id="PRU00047"/>
    </source>
</evidence>
<feature type="domain" description="CCHC-type" evidence="3">
    <location>
        <begin position="273"/>
        <end position="288"/>
    </location>
</feature>
<name>A0A9J6FYP9_HAELO</name>
<evidence type="ECO:0000256" key="2">
    <source>
        <dbReference type="SAM" id="MobiDB-lite"/>
    </source>
</evidence>
<dbReference type="AlphaFoldDB" id="A0A9J6FYP9"/>
<evidence type="ECO:0000313" key="5">
    <source>
        <dbReference type="Proteomes" id="UP000821853"/>
    </source>
</evidence>
<organism evidence="4 5">
    <name type="scientific">Haemaphysalis longicornis</name>
    <name type="common">Bush tick</name>
    <dbReference type="NCBI Taxonomy" id="44386"/>
    <lineage>
        <taxon>Eukaryota</taxon>
        <taxon>Metazoa</taxon>
        <taxon>Ecdysozoa</taxon>
        <taxon>Arthropoda</taxon>
        <taxon>Chelicerata</taxon>
        <taxon>Arachnida</taxon>
        <taxon>Acari</taxon>
        <taxon>Parasitiformes</taxon>
        <taxon>Ixodida</taxon>
        <taxon>Ixodoidea</taxon>
        <taxon>Ixodidae</taxon>
        <taxon>Haemaphysalinae</taxon>
        <taxon>Haemaphysalis</taxon>
    </lineage>
</organism>
<dbReference type="Proteomes" id="UP000821853">
    <property type="component" value="Chromosome 2"/>
</dbReference>
<accession>A0A9J6FYP9</accession>
<feature type="region of interest" description="Disordered" evidence="2">
    <location>
        <begin position="1"/>
        <end position="89"/>
    </location>
</feature>
<keyword evidence="5" id="KW-1185">Reference proteome</keyword>
<dbReference type="OrthoDB" id="427960at2759"/>
<dbReference type="VEuPathDB" id="VectorBase:HLOH_053567"/>
<feature type="region of interest" description="Disordered" evidence="2">
    <location>
        <begin position="340"/>
        <end position="465"/>
    </location>
</feature>
<feature type="compositionally biased region" description="Basic and acidic residues" evidence="2">
    <location>
        <begin position="55"/>
        <end position="72"/>
    </location>
</feature>
<dbReference type="EMBL" id="JABSTR010000004">
    <property type="protein sequence ID" value="KAH9367465.1"/>
    <property type="molecule type" value="Genomic_DNA"/>
</dbReference>
<protein>
    <recommendedName>
        <fullName evidence="3">CCHC-type domain-containing protein</fullName>
    </recommendedName>
</protein>
<reference evidence="4 5" key="1">
    <citation type="journal article" date="2020" name="Cell">
        <title>Large-Scale Comparative Analyses of Tick Genomes Elucidate Their Genetic Diversity and Vector Capacities.</title>
        <authorList>
            <consortium name="Tick Genome and Microbiome Consortium (TIGMIC)"/>
            <person name="Jia N."/>
            <person name="Wang J."/>
            <person name="Shi W."/>
            <person name="Du L."/>
            <person name="Sun Y."/>
            <person name="Zhan W."/>
            <person name="Jiang J.F."/>
            <person name="Wang Q."/>
            <person name="Zhang B."/>
            <person name="Ji P."/>
            <person name="Bell-Sakyi L."/>
            <person name="Cui X.M."/>
            <person name="Yuan T.T."/>
            <person name="Jiang B.G."/>
            <person name="Yang W.F."/>
            <person name="Lam T.T."/>
            <person name="Chang Q.C."/>
            <person name="Ding S.J."/>
            <person name="Wang X.J."/>
            <person name="Zhu J.G."/>
            <person name="Ruan X.D."/>
            <person name="Zhao L."/>
            <person name="Wei J.T."/>
            <person name="Ye R.Z."/>
            <person name="Que T.C."/>
            <person name="Du C.H."/>
            <person name="Zhou Y.H."/>
            <person name="Cheng J.X."/>
            <person name="Dai P.F."/>
            <person name="Guo W.B."/>
            <person name="Han X.H."/>
            <person name="Huang E.J."/>
            <person name="Li L.F."/>
            <person name="Wei W."/>
            <person name="Gao Y.C."/>
            <person name="Liu J.Z."/>
            <person name="Shao H.Z."/>
            <person name="Wang X."/>
            <person name="Wang C.C."/>
            <person name="Yang T.C."/>
            <person name="Huo Q.B."/>
            <person name="Li W."/>
            <person name="Chen H.Y."/>
            <person name="Chen S.E."/>
            <person name="Zhou L.G."/>
            <person name="Ni X.B."/>
            <person name="Tian J.H."/>
            <person name="Sheng Y."/>
            <person name="Liu T."/>
            <person name="Pan Y.S."/>
            <person name="Xia L.Y."/>
            <person name="Li J."/>
            <person name="Zhao F."/>
            <person name="Cao W.C."/>
        </authorList>
    </citation>
    <scope>NUCLEOTIDE SEQUENCE [LARGE SCALE GENOMIC DNA]</scope>
    <source>
        <strain evidence="4">HaeL-2018</strain>
    </source>
</reference>